<dbReference type="GeneID" id="104767677"/>
<proteinExistence type="predicted"/>
<protein>
    <submittedName>
        <fullName evidence="4">Uncharacterized protein LOC104767677</fullName>
    </submittedName>
</protein>
<feature type="region of interest" description="Disordered" evidence="1">
    <location>
        <begin position="33"/>
        <end position="52"/>
    </location>
</feature>
<feature type="domain" description="Exportin-2 central" evidence="2">
    <location>
        <begin position="117"/>
        <end position="290"/>
    </location>
</feature>
<reference evidence="4" key="2">
    <citation type="submission" date="2025-08" db="UniProtKB">
        <authorList>
            <consortium name="RefSeq"/>
        </authorList>
    </citation>
    <scope>IDENTIFICATION</scope>
    <source>
        <tissue evidence="4">Leaf</tissue>
    </source>
</reference>
<sequence>MMMKRILYCGRQALTRTKVLQSPRGLTLFPPPVLGATRGADHRRLSSESRRRGACIQSFSISPTQMTDSRRRMSYYPSDEEDDKDYLLFKNLLDVPCEFLAKETKSFMDLISCDPSLLEEEGSVSKIINCVVVPTLLMESEDEELFETDYRRFISWETDSESRRKAYNLFEQIFTSCEKARVISLKEVVNLLDSRDWMEVEAGVKLAASMVRCSSVVLVDAKGFTMMWILPLLHRDDSPMVVKASALCFLASAAHQGRVTTSWRGGIVSASFKLLNDQSMGVQSYACICLEELFKDNDCSSGHGEALVNLYVAFRKSQYNPYILRSIYQILLFCGISDEERLIHLLDMFEDLVSCPITEDHGFHVLREVIQKLDYSDLDVSFLGLPRN</sequence>
<evidence type="ECO:0000313" key="3">
    <source>
        <dbReference type="Proteomes" id="UP000694864"/>
    </source>
</evidence>
<dbReference type="InterPro" id="IPR011989">
    <property type="entry name" value="ARM-like"/>
</dbReference>
<gene>
    <name evidence="4" type="primary">LOC104767677</name>
</gene>
<dbReference type="Pfam" id="PF08506">
    <property type="entry name" value="Cse1"/>
    <property type="match status" value="1"/>
</dbReference>
<dbReference type="SUPFAM" id="SSF48371">
    <property type="entry name" value="ARM repeat"/>
    <property type="match status" value="1"/>
</dbReference>
<keyword evidence="3" id="KW-1185">Reference proteome</keyword>
<evidence type="ECO:0000259" key="2">
    <source>
        <dbReference type="Pfam" id="PF08506"/>
    </source>
</evidence>
<accession>A0ABM0XRQ5</accession>
<dbReference type="RefSeq" id="XP_010489969.1">
    <property type="nucleotide sequence ID" value="XM_010491667.2"/>
</dbReference>
<dbReference type="InterPro" id="IPR013713">
    <property type="entry name" value="XPO2_central"/>
</dbReference>
<name>A0ABM0XRQ5_CAMSA</name>
<reference evidence="3" key="1">
    <citation type="journal article" date="2014" name="Nat. Commun.">
        <title>The emerging biofuel crop Camelina sativa retains a highly undifferentiated hexaploid genome structure.</title>
        <authorList>
            <person name="Kagale S."/>
            <person name="Koh C."/>
            <person name="Nixon J."/>
            <person name="Bollina V."/>
            <person name="Clarke W.E."/>
            <person name="Tuteja R."/>
            <person name="Spillane C."/>
            <person name="Robinson S.J."/>
            <person name="Links M.G."/>
            <person name="Clarke C."/>
            <person name="Higgins E.E."/>
            <person name="Huebert T."/>
            <person name="Sharpe A.G."/>
            <person name="Parkin I.A."/>
        </authorList>
    </citation>
    <scope>NUCLEOTIDE SEQUENCE [LARGE SCALE GENOMIC DNA]</scope>
    <source>
        <strain evidence="3">cv. DH55</strain>
    </source>
</reference>
<organism evidence="3 4">
    <name type="scientific">Camelina sativa</name>
    <name type="common">False flax</name>
    <name type="synonym">Myagrum sativum</name>
    <dbReference type="NCBI Taxonomy" id="90675"/>
    <lineage>
        <taxon>Eukaryota</taxon>
        <taxon>Viridiplantae</taxon>
        <taxon>Streptophyta</taxon>
        <taxon>Embryophyta</taxon>
        <taxon>Tracheophyta</taxon>
        <taxon>Spermatophyta</taxon>
        <taxon>Magnoliopsida</taxon>
        <taxon>eudicotyledons</taxon>
        <taxon>Gunneridae</taxon>
        <taxon>Pentapetalae</taxon>
        <taxon>rosids</taxon>
        <taxon>malvids</taxon>
        <taxon>Brassicales</taxon>
        <taxon>Brassicaceae</taxon>
        <taxon>Camelineae</taxon>
        <taxon>Camelina</taxon>
    </lineage>
</organism>
<dbReference type="Gene3D" id="1.25.10.10">
    <property type="entry name" value="Leucine-rich Repeat Variant"/>
    <property type="match status" value="1"/>
</dbReference>
<dbReference type="Proteomes" id="UP000694864">
    <property type="component" value="Chromosome 19"/>
</dbReference>
<dbReference type="InterPro" id="IPR016024">
    <property type="entry name" value="ARM-type_fold"/>
</dbReference>
<evidence type="ECO:0000256" key="1">
    <source>
        <dbReference type="SAM" id="MobiDB-lite"/>
    </source>
</evidence>
<evidence type="ECO:0000313" key="4">
    <source>
        <dbReference type="RefSeq" id="XP_010489969.1"/>
    </source>
</evidence>
<feature type="compositionally biased region" description="Basic and acidic residues" evidence="1">
    <location>
        <begin position="39"/>
        <end position="51"/>
    </location>
</feature>